<gene>
    <name evidence="1" type="ORF">FOMPIDRAFT_1055239</name>
</gene>
<dbReference type="HOGENOM" id="CLU_1835220_0_0_1"/>
<dbReference type="Proteomes" id="UP000015241">
    <property type="component" value="Unassembled WGS sequence"/>
</dbReference>
<evidence type="ECO:0000313" key="1">
    <source>
        <dbReference type="EMBL" id="EPS94301.1"/>
    </source>
</evidence>
<keyword evidence="2" id="KW-1185">Reference proteome</keyword>
<dbReference type="AlphaFoldDB" id="S8DL96"/>
<organism evidence="1 2">
    <name type="scientific">Fomitopsis schrenkii</name>
    <name type="common">Brown rot fungus</name>
    <dbReference type="NCBI Taxonomy" id="2126942"/>
    <lineage>
        <taxon>Eukaryota</taxon>
        <taxon>Fungi</taxon>
        <taxon>Dikarya</taxon>
        <taxon>Basidiomycota</taxon>
        <taxon>Agaricomycotina</taxon>
        <taxon>Agaricomycetes</taxon>
        <taxon>Polyporales</taxon>
        <taxon>Fomitopsis</taxon>
    </lineage>
</organism>
<proteinExistence type="predicted"/>
<name>S8DL96_FOMSC</name>
<dbReference type="InParanoid" id="S8DL96"/>
<reference evidence="1 2" key="1">
    <citation type="journal article" date="2012" name="Science">
        <title>The Paleozoic origin of enzymatic lignin decomposition reconstructed from 31 fungal genomes.</title>
        <authorList>
            <person name="Floudas D."/>
            <person name="Binder M."/>
            <person name="Riley R."/>
            <person name="Barry K."/>
            <person name="Blanchette R.A."/>
            <person name="Henrissat B."/>
            <person name="Martinez A.T."/>
            <person name="Otillar R."/>
            <person name="Spatafora J.W."/>
            <person name="Yadav J.S."/>
            <person name="Aerts A."/>
            <person name="Benoit I."/>
            <person name="Boyd A."/>
            <person name="Carlson A."/>
            <person name="Copeland A."/>
            <person name="Coutinho P.M."/>
            <person name="de Vries R.P."/>
            <person name="Ferreira P."/>
            <person name="Findley K."/>
            <person name="Foster B."/>
            <person name="Gaskell J."/>
            <person name="Glotzer D."/>
            <person name="Gorecki P."/>
            <person name="Heitman J."/>
            <person name="Hesse C."/>
            <person name="Hori C."/>
            <person name="Igarashi K."/>
            <person name="Jurgens J.A."/>
            <person name="Kallen N."/>
            <person name="Kersten P."/>
            <person name="Kohler A."/>
            <person name="Kuees U."/>
            <person name="Kumar T.K.A."/>
            <person name="Kuo A."/>
            <person name="LaButti K."/>
            <person name="Larrondo L.F."/>
            <person name="Lindquist E."/>
            <person name="Ling A."/>
            <person name="Lombard V."/>
            <person name="Lucas S."/>
            <person name="Lundell T."/>
            <person name="Martin R."/>
            <person name="McLaughlin D.J."/>
            <person name="Morgenstern I."/>
            <person name="Morin E."/>
            <person name="Murat C."/>
            <person name="Nagy L.G."/>
            <person name="Nolan M."/>
            <person name="Ohm R.A."/>
            <person name="Patyshakuliyeva A."/>
            <person name="Rokas A."/>
            <person name="Ruiz-Duenas F.J."/>
            <person name="Sabat G."/>
            <person name="Salamov A."/>
            <person name="Samejima M."/>
            <person name="Schmutz J."/>
            <person name="Slot J.C."/>
            <person name="St John F."/>
            <person name="Stenlid J."/>
            <person name="Sun H."/>
            <person name="Sun S."/>
            <person name="Syed K."/>
            <person name="Tsang A."/>
            <person name="Wiebenga A."/>
            <person name="Young D."/>
            <person name="Pisabarro A."/>
            <person name="Eastwood D.C."/>
            <person name="Martin F."/>
            <person name="Cullen D."/>
            <person name="Grigoriev I.V."/>
            <person name="Hibbett D.S."/>
        </authorList>
    </citation>
    <scope>NUCLEOTIDE SEQUENCE</scope>
    <source>
        <strain evidence="2">FP-58527</strain>
    </source>
</reference>
<evidence type="ECO:0000313" key="2">
    <source>
        <dbReference type="Proteomes" id="UP000015241"/>
    </source>
</evidence>
<sequence length="140" mass="15387">MPALFPDDVLQLTAKLKVVLQNLNTSVSTHPYVGCAAWVLVAGDDPAPVRQWPNTHEVHEGLERGHGAELRDALVPAHDLANRVCILRVAIASRTPPLSVIPDKHGAINTELTRGYQWNEVIAQQSVQFPTREQGNKCKT</sequence>
<dbReference type="EMBL" id="KE504238">
    <property type="protein sequence ID" value="EPS94301.1"/>
    <property type="molecule type" value="Genomic_DNA"/>
</dbReference>
<protein>
    <submittedName>
        <fullName evidence="1">Uncharacterized protein</fullName>
    </submittedName>
</protein>
<accession>S8DL96</accession>